<dbReference type="Proteomes" id="UP000019109">
    <property type="component" value="Unassembled WGS sequence"/>
</dbReference>
<evidence type="ECO:0000313" key="2">
    <source>
        <dbReference type="Proteomes" id="UP000019109"/>
    </source>
</evidence>
<dbReference type="EMBL" id="BAVR01000012">
    <property type="protein sequence ID" value="GAE88009.1"/>
    <property type="molecule type" value="Genomic_DNA"/>
</dbReference>
<reference evidence="1" key="1">
    <citation type="journal article" date="2014" name="Genome Announc.">
        <title>Draft Genome Sequence of Clostridium straminisolvens Strain JCM 21531T, Isolated from a Cellulose-Degrading Bacterial Community.</title>
        <authorList>
            <person name="Yuki M."/>
            <person name="Oshima K."/>
            <person name="Suda W."/>
            <person name="Sakamoto M."/>
            <person name="Kitamura K."/>
            <person name="Iida T."/>
            <person name="Hattori M."/>
            <person name="Ohkuma M."/>
        </authorList>
    </citation>
    <scope>NUCLEOTIDE SEQUENCE [LARGE SCALE GENOMIC DNA]</scope>
    <source>
        <strain evidence="1">JCM 21531</strain>
    </source>
</reference>
<sequence>MKYLKRLILMIGFLTRIPIPFEFDATEEDYGKGWFLLRLLAW</sequence>
<dbReference type="AlphaFoldDB" id="W4V5H8"/>
<protein>
    <submittedName>
        <fullName evidence="1">Cobalamin synthase</fullName>
    </submittedName>
</protein>
<evidence type="ECO:0000313" key="1">
    <source>
        <dbReference type="EMBL" id="GAE88009.1"/>
    </source>
</evidence>
<name>W4V5H8_9FIRM</name>
<proteinExistence type="predicted"/>
<gene>
    <name evidence="1" type="ORF">JCM21531_1423</name>
</gene>
<organism evidence="1 2">
    <name type="scientific">Acetivibrio straminisolvens JCM 21531</name>
    <dbReference type="NCBI Taxonomy" id="1294263"/>
    <lineage>
        <taxon>Bacteria</taxon>
        <taxon>Bacillati</taxon>
        <taxon>Bacillota</taxon>
        <taxon>Clostridia</taxon>
        <taxon>Eubacteriales</taxon>
        <taxon>Oscillospiraceae</taxon>
        <taxon>Acetivibrio</taxon>
    </lineage>
</organism>
<comment type="caution">
    <text evidence="1">The sequence shown here is derived from an EMBL/GenBank/DDBJ whole genome shotgun (WGS) entry which is preliminary data.</text>
</comment>
<accession>W4V5H8</accession>
<dbReference type="STRING" id="1294263.JCM21531_1423"/>
<keyword evidence="2" id="KW-1185">Reference proteome</keyword>